<organism evidence="2 3">
    <name type="scientific">Campylobacter anatolicus</name>
    <dbReference type="NCBI Taxonomy" id="2829105"/>
    <lineage>
        <taxon>Bacteria</taxon>
        <taxon>Pseudomonadati</taxon>
        <taxon>Campylobacterota</taxon>
        <taxon>Epsilonproteobacteria</taxon>
        <taxon>Campylobacterales</taxon>
        <taxon>Campylobacteraceae</taxon>
        <taxon>Campylobacter</taxon>
    </lineage>
</organism>
<accession>A0ABS5HJ81</accession>
<proteinExistence type="predicted"/>
<protein>
    <submittedName>
        <fullName evidence="2">NAD(P)-dependent oxidoreductase</fullName>
    </submittedName>
</protein>
<dbReference type="Pfam" id="PF13460">
    <property type="entry name" value="NAD_binding_10"/>
    <property type="match status" value="1"/>
</dbReference>
<evidence type="ECO:0000313" key="3">
    <source>
        <dbReference type="Proteomes" id="UP000682951"/>
    </source>
</evidence>
<dbReference type="InterPro" id="IPR051606">
    <property type="entry name" value="Polyketide_Oxido-like"/>
</dbReference>
<dbReference type="CDD" id="cd05244">
    <property type="entry name" value="BVR-B_like_SDR_a"/>
    <property type="match status" value="1"/>
</dbReference>
<dbReference type="PANTHER" id="PTHR43355">
    <property type="entry name" value="FLAVIN REDUCTASE (NADPH)"/>
    <property type="match status" value="1"/>
</dbReference>
<gene>
    <name evidence="2" type="ORF">KDD93_07105</name>
</gene>
<dbReference type="RefSeq" id="WP_212142249.1">
    <property type="nucleotide sequence ID" value="NZ_JAGSSW010000007.1"/>
</dbReference>
<feature type="domain" description="NAD(P)-binding" evidence="1">
    <location>
        <begin position="8"/>
        <end position="195"/>
    </location>
</feature>
<evidence type="ECO:0000259" key="1">
    <source>
        <dbReference type="Pfam" id="PF13460"/>
    </source>
</evidence>
<dbReference type="PANTHER" id="PTHR43355:SF2">
    <property type="entry name" value="FLAVIN REDUCTASE (NADPH)"/>
    <property type="match status" value="1"/>
</dbReference>
<sequence>MKKIAIIGANGKAGSALVTEALNQGYEVTAIVRNESYQNDKTQIIRKNLFALTKDDLVKFDVVITAFAAWSDDTRGGHTTGLMHLSDLLSNTETRLLVVGGAGSLYTDETHAIRLMDTPEFPAEYKPTASAMAAGLDALRKRSDVKWSYLSPAAEFEPDLPRTGKYILGGEEFKLNSKGESIISYADYAIAMIDEIKNANFIQKRFSVLGE</sequence>
<evidence type="ECO:0000313" key="2">
    <source>
        <dbReference type="EMBL" id="MBR8464329.1"/>
    </source>
</evidence>
<dbReference type="EMBL" id="JAGSSW010000007">
    <property type="protein sequence ID" value="MBR8464329.1"/>
    <property type="molecule type" value="Genomic_DNA"/>
</dbReference>
<dbReference type="InterPro" id="IPR016040">
    <property type="entry name" value="NAD(P)-bd_dom"/>
</dbReference>
<reference evidence="2 3" key="1">
    <citation type="submission" date="2021-04" db="EMBL/GenBank/DDBJ databases">
        <title>Molecular and phenotypic characterization and identification of bacterial isolates recovered from the Anatolian ground squirrels (Spermophilus xanthoprymnus) and which have the potential to form a new species in the Campylobacter genus.</title>
        <authorList>
            <person name="Aydin F."/>
            <person name="Abay S."/>
            <person name="Kayman T."/>
            <person name="Karakaya E."/>
            <person name="Mustak H.K."/>
            <person name="Mustak I.B."/>
            <person name="Bilgin N."/>
            <person name="Duzler A."/>
            <person name="Sahin O."/>
            <person name="Guran O."/>
            <person name="Saticioglu I.B."/>
        </authorList>
    </citation>
    <scope>NUCLEOTIDE SEQUENCE [LARGE SCALE GENOMIC DNA]</scope>
    <source>
        <strain evidence="3">faydin-G24</strain>
    </source>
</reference>
<dbReference type="Gene3D" id="3.40.50.720">
    <property type="entry name" value="NAD(P)-binding Rossmann-like Domain"/>
    <property type="match status" value="1"/>
</dbReference>
<name>A0ABS5HJ81_9BACT</name>
<keyword evidence="3" id="KW-1185">Reference proteome</keyword>
<dbReference type="SUPFAM" id="SSF51735">
    <property type="entry name" value="NAD(P)-binding Rossmann-fold domains"/>
    <property type="match status" value="1"/>
</dbReference>
<dbReference type="InterPro" id="IPR036291">
    <property type="entry name" value="NAD(P)-bd_dom_sf"/>
</dbReference>
<dbReference type="Proteomes" id="UP000682951">
    <property type="component" value="Unassembled WGS sequence"/>
</dbReference>
<comment type="caution">
    <text evidence="2">The sequence shown here is derived from an EMBL/GenBank/DDBJ whole genome shotgun (WGS) entry which is preliminary data.</text>
</comment>